<evidence type="ECO:0000313" key="1">
    <source>
        <dbReference type="EMBL" id="CUA92136.1"/>
    </source>
</evidence>
<gene>
    <name evidence="1" type="ORF">Ga0061067_101302</name>
</gene>
<dbReference type="RefSeq" id="WP_055454050.1">
    <property type="nucleotide sequence ID" value="NZ_CYHE01000001.1"/>
</dbReference>
<proteinExistence type="predicted"/>
<evidence type="ECO:0000313" key="2">
    <source>
        <dbReference type="Proteomes" id="UP000183900"/>
    </source>
</evidence>
<dbReference type="EMBL" id="CYHE01000001">
    <property type="protein sequence ID" value="CUA92136.1"/>
    <property type="molecule type" value="Genomic_DNA"/>
</dbReference>
<organism evidence="1 2">
    <name type="scientific">Pannonibacter indicus</name>
    <dbReference type="NCBI Taxonomy" id="466044"/>
    <lineage>
        <taxon>Bacteria</taxon>
        <taxon>Pseudomonadati</taxon>
        <taxon>Pseudomonadota</taxon>
        <taxon>Alphaproteobacteria</taxon>
        <taxon>Hyphomicrobiales</taxon>
        <taxon>Stappiaceae</taxon>
        <taxon>Pannonibacter</taxon>
    </lineage>
</organism>
<dbReference type="OrthoDB" id="512336at2"/>
<protein>
    <recommendedName>
        <fullName evidence="3">DUF1579 domain-containing protein</fullName>
    </recommendedName>
</protein>
<name>A0A0K6HMS9_9HYPH</name>
<keyword evidence="2" id="KW-1185">Reference proteome</keyword>
<reference evidence="2" key="1">
    <citation type="submission" date="2015-08" db="EMBL/GenBank/DDBJ databases">
        <authorList>
            <person name="Varghese N."/>
        </authorList>
    </citation>
    <scope>NUCLEOTIDE SEQUENCE [LARGE SCALE GENOMIC DNA]</scope>
    <source>
        <strain evidence="2">DSM 23407</strain>
    </source>
</reference>
<sequence>MQPSTATEHHKILRRLAGEWRMISSTGHPDYDPEDPAKRWTETGRMLGDLWAIIETRGLMPDGEPAEMLMTIGYDPALGRYTGTWTGSMMDYLWIYRGWLEDEGQTLVLEADGPDFDTPGKSAVYRDVIRFLPDGTRSFTGSVQQPDGTFREFMTHILAPA</sequence>
<dbReference type="InterPro" id="IPR011473">
    <property type="entry name" value="DUF1579"/>
</dbReference>
<evidence type="ECO:0008006" key="3">
    <source>
        <dbReference type="Google" id="ProtNLM"/>
    </source>
</evidence>
<accession>A0A0K6HMS9</accession>
<dbReference type="Proteomes" id="UP000183900">
    <property type="component" value="Unassembled WGS sequence"/>
</dbReference>
<dbReference type="AlphaFoldDB" id="A0A0K6HMS9"/>
<dbReference type="Pfam" id="PF07617">
    <property type="entry name" value="DUF1579"/>
    <property type="match status" value="1"/>
</dbReference>